<sequence>MEALIPVVITVIFFGIVGIMFYSIESESVANNAKVVHRLQMRRLEDVSEVLIRLESVLISHDGSIESVNLTTQYGTVEYSKLADLADEVENSKDRLIRIFISCLTRKHSRLTIDEIKIQLEELGEQDKPILIIQGYGARERTLHDLRQIVSRFAEVPPGDTENLIHTENQEEVVPELDNDRRDENRPTKRRLWHVIANQPLAVQIVGGVLATPIATLLVALIGLIIPG</sequence>
<evidence type="ECO:0000256" key="1">
    <source>
        <dbReference type="SAM" id="Phobius"/>
    </source>
</evidence>
<dbReference type="Proteomes" id="UP001602119">
    <property type="component" value="Unassembled WGS sequence"/>
</dbReference>
<evidence type="ECO:0000313" key="3">
    <source>
        <dbReference type="Proteomes" id="UP001602119"/>
    </source>
</evidence>
<organism evidence="2 3">
    <name type="scientific">Microtetraspora fusca</name>
    <dbReference type="NCBI Taxonomy" id="1997"/>
    <lineage>
        <taxon>Bacteria</taxon>
        <taxon>Bacillati</taxon>
        <taxon>Actinomycetota</taxon>
        <taxon>Actinomycetes</taxon>
        <taxon>Streptosporangiales</taxon>
        <taxon>Streptosporangiaceae</taxon>
        <taxon>Microtetraspora</taxon>
    </lineage>
</organism>
<keyword evidence="1" id="KW-0472">Membrane</keyword>
<evidence type="ECO:0000313" key="2">
    <source>
        <dbReference type="EMBL" id="MFF4771412.1"/>
    </source>
</evidence>
<keyword evidence="1" id="KW-0812">Transmembrane</keyword>
<comment type="caution">
    <text evidence="2">The sequence shown here is derived from an EMBL/GenBank/DDBJ whole genome shotgun (WGS) entry which is preliminary data.</text>
</comment>
<feature type="transmembrane region" description="Helical" evidence="1">
    <location>
        <begin position="201"/>
        <end position="226"/>
    </location>
</feature>
<protein>
    <submittedName>
        <fullName evidence="2">Uncharacterized protein</fullName>
    </submittedName>
</protein>
<keyword evidence="1" id="KW-1133">Transmembrane helix</keyword>
<accession>A0ABW6V078</accession>
<gene>
    <name evidence="2" type="ORF">ACFY05_00980</name>
</gene>
<name>A0ABW6V078_MICFU</name>
<reference evidence="2 3" key="1">
    <citation type="submission" date="2024-10" db="EMBL/GenBank/DDBJ databases">
        <title>The Natural Products Discovery Center: Release of the First 8490 Sequenced Strains for Exploring Actinobacteria Biosynthetic Diversity.</title>
        <authorList>
            <person name="Kalkreuter E."/>
            <person name="Kautsar S.A."/>
            <person name="Yang D."/>
            <person name="Bader C.D."/>
            <person name="Teijaro C.N."/>
            <person name="Fluegel L."/>
            <person name="Davis C.M."/>
            <person name="Simpson J.R."/>
            <person name="Lauterbach L."/>
            <person name="Steele A.D."/>
            <person name="Gui C."/>
            <person name="Meng S."/>
            <person name="Li G."/>
            <person name="Viehrig K."/>
            <person name="Ye F."/>
            <person name="Su P."/>
            <person name="Kiefer A.F."/>
            <person name="Nichols A."/>
            <person name="Cepeda A.J."/>
            <person name="Yan W."/>
            <person name="Fan B."/>
            <person name="Jiang Y."/>
            <person name="Adhikari A."/>
            <person name="Zheng C.-J."/>
            <person name="Schuster L."/>
            <person name="Cowan T.M."/>
            <person name="Smanski M.J."/>
            <person name="Chevrette M.G."/>
            <person name="De Carvalho L.P.S."/>
            <person name="Shen B."/>
        </authorList>
    </citation>
    <scope>NUCLEOTIDE SEQUENCE [LARGE SCALE GENOMIC DNA]</scope>
    <source>
        <strain evidence="2 3">NPDC001281</strain>
    </source>
</reference>
<feature type="transmembrane region" description="Helical" evidence="1">
    <location>
        <begin position="6"/>
        <end position="24"/>
    </location>
</feature>
<dbReference type="EMBL" id="JBIAXI010000001">
    <property type="protein sequence ID" value="MFF4771412.1"/>
    <property type="molecule type" value="Genomic_DNA"/>
</dbReference>
<dbReference type="RefSeq" id="WP_387340043.1">
    <property type="nucleotide sequence ID" value="NZ_JBIAXI010000001.1"/>
</dbReference>
<keyword evidence="3" id="KW-1185">Reference proteome</keyword>
<proteinExistence type="predicted"/>